<feature type="transmembrane region" description="Helical" evidence="1">
    <location>
        <begin position="38"/>
        <end position="54"/>
    </location>
</feature>
<dbReference type="AlphaFoldDB" id="A0A972GM94"/>
<proteinExistence type="predicted"/>
<reference evidence="2" key="1">
    <citation type="submission" date="2019-10" db="EMBL/GenBank/DDBJ databases">
        <title>Description of Paenibacillus glebae sp. nov.</title>
        <authorList>
            <person name="Carlier A."/>
            <person name="Qi S."/>
        </authorList>
    </citation>
    <scope>NUCLEOTIDE SEQUENCE</scope>
    <source>
        <strain evidence="2">LMG 31456</strain>
    </source>
</reference>
<dbReference type="EMBL" id="WHOD01000045">
    <property type="protein sequence ID" value="NOU93319.1"/>
    <property type="molecule type" value="Genomic_DNA"/>
</dbReference>
<evidence type="ECO:0000313" key="3">
    <source>
        <dbReference type="Proteomes" id="UP000641588"/>
    </source>
</evidence>
<keyword evidence="3" id="KW-1185">Reference proteome</keyword>
<dbReference type="Proteomes" id="UP000641588">
    <property type="component" value="Unassembled WGS sequence"/>
</dbReference>
<dbReference type="Pfam" id="PF06961">
    <property type="entry name" value="DUF1294"/>
    <property type="match status" value="1"/>
</dbReference>
<comment type="caution">
    <text evidence="2">The sequence shown here is derived from an EMBL/GenBank/DDBJ whole genome shotgun (WGS) entry which is preliminary data.</text>
</comment>
<feature type="transmembrane region" description="Helical" evidence="1">
    <location>
        <begin position="6"/>
        <end position="26"/>
    </location>
</feature>
<evidence type="ECO:0000313" key="2">
    <source>
        <dbReference type="EMBL" id="NOU93319.1"/>
    </source>
</evidence>
<dbReference type="RefSeq" id="WP_171651679.1">
    <property type="nucleotide sequence ID" value="NZ_WHOD01000045.1"/>
</dbReference>
<organism evidence="2 3">
    <name type="scientific">Paenibacillus foliorum</name>
    <dbReference type="NCBI Taxonomy" id="2654974"/>
    <lineage>
        <taxon>Bacteria</taxon>
        <taxon>Bacillati</taxon>
        <taxon>Bacillota</taxon>
        <taxon>Bacilli</taxon>
        <taxon>Bacillales</taxon>
        <taxon>Paenibacillaceae</taxon>
        <taxon>Paenibacillus</taxon>
    </lineage>
</organism>
<name>A0A972GM94_9BACL</name>
<accession>A0A972GM94</accession>
<feature type="transmembrane region" description="Helical" evidence="1">
    <location>
        <begin position="66"/>
        <end position="84"/>
    </location>
</feature>
<protein>
    <submittedName>
        <fullName evidence="2">DUF1294 domain-containing protein</fullName>
    </submittedName>
</protein>
<keyword evidence="1" id="KW-0472">Membrane</keyword>
<keyword evidence="1" id="KW-0812">Transmembrane</keyword>
<keyword evidence="1" id="KW-1133">Transmembrane helix</keyword>
<evidence type="ECO:0000256" key="1">
    <source>
        <dbReference type="SAM" id="Phobius"/>
    </source>
</evidence>
<sequence>MKWIYVYLILMNIIAFVSMGLDKSKAKRKARRISEKRLFTFAALGGAAGAWLAMRLFRHKTKHKSFVIGIPLLLLLHVVIFYYFKLWT</sequence>
<dbReference type="InterPro" id="IPR010718">
    <property type="entry name" value="DUF1294"/>
</dbReference>
<gene>
    <name evidence="2" type="ORF">GC093_08825</name>
</gene>